<dbReference type="OrthoDB" id="1118003at2"/>
<evidence type="ECO:0008006" key="3">
    <source>
        <dbReference type="Google" id="ProtNLM"/>
    </source>
</evidence>
<dbReference type="Proteomes" id="UP000007590">
    <property type="component" value="Chromosome"/>
</dbReference>
<sequence length="122" mass="13533">MKRIIILLLSIGFVVTCEQAYAQYSTSVKGKHFINAGLGLGTFGFMGEGILSVNATYEHGFGKNISAGASFGYVKTNYLVDWGYNNLVFGVRGSYHFNELFKIENEKFDVYGGPLFYTNITN</sequence>
<keyword evidence="2" id="KW-1185">Reference proteome</keyword>
<dbReference type="KEGG" id="scn:Solca_0163"/>
<dbReference type="eggNOG" id="COG3637">
    <property type="taxonomic scope" value="Bacteria"/>
</dbReference>
<accession>H8KXL9</accession>
<reference evidence="1" key="1">
    <citation type="submission" date="2012-02" db="EMBL/GenBank/DDBJ databases">
        <title>The complete genome of Solitalea canadensis DSM 3403.</title>
        <authorList>
            <consortium name="US DOE Joint Genome Institute (JGI-PGF)"/>
            <person name="Lucas S."/>
            <person name="Copeland A."/>
            <person name="Lapidus A."/>
            <person name="Glavina del Rio T."/>
            <person name="Dalin E."/>
            <person name="Tice H."/>
            <person name="Bruce D."/>
            <person name="Goodwin L."/>
            <person name="Pitluck S."/>
            <person name="Peters L."/>
            <person name="Ovchinnikova G."/>
            <person name="Lu M."/>
            <person name="Kyrpides N."/>
            <person name="Mavromatis K."/>
            <person name="Ivanova N."/>
            <person name="Brettin T."/>
            <person name="Detter J.C."/>
            <person name="Han C."/>
            <person name="Larimer F."/>
            <person name="Land M."/>
            <person name="Hauser L."/>
            <person name="Markowitz V."/>
            <person name="Cheng J.-F."/>
            <person name="Hugenholtz P."/>
            <person name="Woyke T."/>
            <person name="Wu D."/>
            <person name="Spring S."/>
            <person name="Schroeder M."/>
            <person name="Kopitz M."/>
            <person name="Brambilla E."/>
            <person name="Klenk H.-P."/>
            <person name="Eisen J.A."/>
        </authorList>
    </citation>
    <scope>NUCLEOTIDE SEQUENCE</scope>
    <source>
        <strain evidence="1">DSM 3403</strain>
    </source>
</reference>
<gene>
    <name evidence="1" type="ordered locus">Solca_0163</name>
</gene>
<dbReference type="EMBL" id="CP003349">
    <property type="protein sequence ID" value="AFD05315.1"/>
    <property type="molecule type" value="Genomic_DNA"/>
</dbReference>
<dbReference type="AlphaFoldDB" id="H8KXL9"/>
<evidence type="ECO:0000313" key="1">
    <source>
        <dbReference type="EMBL" id="AFD05315.1"/>
    </source>
</evidence>
<name>H8KXL9_SOLCM</name>
<protein>
    <recommendedName>
        <fullName evidence="3">Outer membrane protein beta-barrel domain-containing protein</fullName>
    </recommendedName>
</protein>
<organism evidence="1 2">
    <name type="scientific">Solitalea canadensis (strain ATCC 29591 / DSM 3403 / JCM 21819 / LMG 8368 / NBRC 15130 / NCIMB 12057 / USAM 9D)</name>
    <name type="common">Flexibacter canadensis</name>
    <dbReference type="NCBI Taxonomy" id="929556"/>
    <lineage>
        <taxon>Bacteria</taxon>
        <taxon>Pseudomonadati</taxon>
        <taxon>Bacteroidota</taxon>
        <taxon>Sphingobacteriia</taxon>
        <taxon>Sphingobacteriales</taxon>
        <taxon>Sphingobacteriaceae</taxon>
        <taxon>Solitalea</taxon>
    </lineage>
</organism>
<dbReference type="RefSeq" id="WP_014678543.1">
    <property type="nucleotide sequence ID" value="NC_017770.1"/>
</dbReference>
<evidence type="ECO:0000313" key="2">
    <source>
        <dbReference type="Proteomes" id="UP000007590"/>
    </source>
</evidence>
<dbReference type="STRING" id="929556.Solca_0163"/>
<proteinExistence type="predicted"/>
<dbReference type="HOGENOM" id="CLU_2025210_0_0_10"/>